<evidence type="ECO:0000256" key="1">
    <source>
        <dbReference type="SAM" id="MobiDB-lite"/>
    </source>
</evidence>
<reference evidence="2" key="1">
    <citation type="submission" date="2021-05" db="EMBL/GenBank/DDBJ databases">
        <authorList>
            <person name="Alioto T."/>
            <person name="Alioto T."/>
            <person name="Gomez Garrido J."/>
        </authorList>
    </citation>
    <scope>NUCLEOTIDE SEQUENCE</scope>
</reference>
<feature type="compositionally biased region" description="Low complexity" evidence="1">
    <location>
        <begin position="147"/>
        <end position="161"/>
    </location>
</feature>
<organism evidence="2">
    <name type="scientific">Culex pipiens</name>
    <name type="common">House mosquito</name>
    <dbReference type="NCBI Taxonomy" id="7175"/>
    <lineage>
        <taxon>Eukaryota</taxon>
        <taxon>Metazoa</taxon>
        <taxon>Ecdysozoa</taxon>
        <taxon>Arthropoda</taxon>
        <taxon>Hexapoda</taxon>
        <taxon>Insecta</taxon>
        <taxon>Pterygota</taxon>
        <taxon>Neoptera</taxon>
        <taxon>Endopterygota</taxon>
        <taxon>Diptera</taxon>
        <taxon>Nematocera</taxon>
        <taxon>Culicoidea</taxon>
        <taxon>Culicidae</taxon>
        <taxon>Culicinae</taxon>
        <taxon>Culicini</taxon>
        <taxon>Culex</taxon>
        <taxon>Culex</taxon>
    </lineage>
</organism>
<sequence length="175" mass="19756">MPPGCGDAFVDAERRQPVADSALHHRVQHLVHSGHLGDLVQGRSCDGLHLQRRHEPVVELHVPRDCHQQGWTFVTFRPQRSVHHPAQRSVQEPGQRRRPGNRTEQSSHQVDANVRDRTQRPEVPVPRLLAARYRRRQLEHRRHLRLAADGAGDPGSADLPAVPHQGGCDQRNGRG</sequence>
<protein>
    <submittedName>
        <fullName evidence="2">(northern house mosquito) hypothetical protein</fullName>
    </submittedName>
</protein>
<accession>A0A8D8B712</accession>
<dbReference type="EMBL" id="HBUE01059151">
    <property type="protein sequence ID" value="CAG6467810.1"/>
    <property type="molecule type" value="Transcribed_RNA"/>
</dbReference>
<proteinExistence type="predicted"/>
<evidence type="ECO:0000313" key="2">
    <source>
        <dbReference type="EMBL" id="CAG6467812.1"/>
    </source>
</evidence>
<feature type="region of interest" description="Disordered" evidence="1">
    <location>
        <begin position="146"/>
        <end position="175"/>
    </location>
</feature>
<dbReference type="AlphaFoldDB" id="A0A8D8B712"/>
<dbReference type="EMBL" id="HBUE01059152">
    <property type="protein sequence ID" value="CAG6467812.1"/>
    <property type="molecule type" value="Transcribed_RNA"/>
</dbReference>
<feature type="region of interest" description="Disordered" evidence="1">
    <location>
        <begin position="77"/>
        <end position="128"/>
    </location>
</feature>
<name>A0A8D8B712_CULPI</name>